<dbReference type="GO" id="GO:0008081">
    <property type="term" value="F:phosphoric diester hydrolase activity"/>
    <property type="evidence" value="ECO:0007669"/>
    <property type="project" value="UniProtKB-UniRule"/>
</dbReference>
<evidence type="ECO:0000256" key="1">
    <source>
        <dbReference type="ARBA" id="ARBA00022679"/>
    </source>
</evidence>
<evidence type="ECO:0000256" key="6">
    <source>
        <dbReference type="ARBA" id="ARBA00023268"/>
    </source>
</evidence>
<keyword evidence="4 7" id="KW-0378">Hydrolase</keyword>
<gene>
    <name evidence="7" type="primary">glnD</name>
    <name evidence="10" type="ORF">N177_1222</name>
</gene>
<keyword evidence="5 7" id="KW-0460">Magnesium</keyword>
<dbReference type="NCBIfam" id="NF003467">
    <property type="entry name" value="PRK05092.1"/>
    <property type="match status" value="1"/>
</dbReference>
<dbReference type="CDD" id="cd04899">
    <property type="entry name" value="ACT_ACR-UUR-like_2"/>
    <property type="match status" value="1"/>
</dbReference>
<dbReference type="SUPFAM" id="SSF55021">
    <property type="entry name" value="ACT-like"/>
    <property type="match status" value="2"/>
</dbReference>
<dbReference type="SUPFAM" id="SSF81593">
    <property type="entry name" value="Nucleotidyltransferase substrate binding subunit/domain"/>
    <property type="match status" value="1"/>
</dbReference>
<evidence type="ECO:0000313" key="11">
    <source>
        <dbReference type="Proteomes" id="UP000017819"/>
    </source>
</evidence>
<dbReference type="SUPFAM" id="SSF81891">
    <property type="entry name" value="Poly A polymerase C-terminal region-like"/>
    <property type="match status" value="1"/>
</dbReference>
<dbReference type="CDD" id="cd05401">
    <property type="entry name" value="NT_GlnE_GlnD_like"/>
    <property type="match status" value="1"/>
</dbReference>
<accession>V4R1V4</accession>
<protein>
    <recommendedName>
        <fullName evidence="7">Bifunctional uridylyltransferase/uridylyl-removing enzyme</fullName>
        <shortName evidence="7">UTase/UR</shortName>
    </recommendedName>
    <alternativeName>
        <fullName evidence="7">Bifunctional [protein-PII] modification enzyme</fullName>
    </alternativeName>
    <alternativeName>
        <fullName evidence="7">Bifunctional nitrogen sensor protein</fullName>
    </alternativeName>
    <domain>
        <recommendedName>
            <fullName evidence="7">[Protein-PII] uridylyltransferase</fullName>
            <shortName evidence="7">PII uridylyltransferase</shortName>
            <shortName evidence="7">UTase</shortName>
            <ecNumber evidence="7">2.7.7.59</ecNumber>
        </recommendedName>
    </domain>
    <domain>
        <recommendedName>
            <fullName evidence="7">[Protein-PII]-UMP uridylyl-removing enzyme</fullName>
            <shortName evidence="7">UR</shortName>
            <ecNumber evidence="7">3.1.4.-</ecNumber>
        </recommendedName>
    </domain>
</protein>
<evidence type="ECO:0000256" key="4">
    <source>
        <dbReference type="ARBA" id="ARBA00022801"/>
    </source>
</evidence>
<dbReference type="eggNOG" id="COG2844">
    <property type="taxonomic scope" value="Bacteria"/>
</dbReference>
<proteinExistence type="inferred from homology"/>
<dbReference type="InterPro" id="IPR043519">
    <property type="entry name" value="NT_sf"/>
</dbReference>
<evidence type="ECO:0000256" key="2">
    <source>
        <dbReference type="ARBA" id="ARBA00022695"/>
    </source>
</evidence>
<dbReference type="PIRSF" id="PIRSF006288">
    <property type="entry name" value="PII_uridyltransf"/>
    <property type="match status" value="1"/>
</dbReference>
<dbReference type="PANTHER" id="PTHR47320">
    <property type="entry name" value="BIFUNCTIONAL URIDYLYLTRANSFERASE/URIDYLYL-REMOVING ENZYME"/>
    <property type="match status" value="1"/>
</dbReference>
<dbReference type="SUPFAM" id="SSF81301">
    <property type="entry name" value="Nucleotidyltransferase"/>
    <property type="match status" value="1"/>
</dbReference>
<dbReference type="NCBIfam" id="TIGR01693">
    <property type="entry name" value="UTase_glnD"/>
    <property type="match status" value="1"/>
</dbReference>
<reference evidence="10 11" key="1">
    <citation type="journal article" date="2014" name="Genome Announc.">
        <title>Draft Genome Sequence of Lutibaculum baratangense Strain AMV1T, Isolated from a Mud Volcano in Andamans, India.</title>
        <authorList>
            <person name="Singh A."/>
            <person name="Sreenivas A."/>
            <person name="Sathyanarayana Reddy G."/>
            <person name="Pinnaka A.K."/>
            <person name="Shivaji S."/>
        </authorList>
    </citation>
    <scope>NUCLEOTIDE SEQUENCE [LARGE SCALE GENOMIC DNA]</scope>
    <source>
        <strain evidence="10 11">AMV1</strain>
    </source>
</reference>
<dbReference type="Pfam" id="PF01966">
    <property type="entry name" value="HD"/>
    <property type="match status" value="1"/>
</dbReference>
<dbReference type="Pfam" id="PF01842">
    <property type="entry name" value="ACT"/>
    <property type="match status" value="1"/>
</dbReference>
<feature type="domain" description="ACT" evidence="8">
    <location>
        <begin position="845"/>
        <end position="923"/>
    </location>
</feature>
<comment type="activity regulation">
    <text evidence="7">Uridylyltransferase (UTase) activity is inhibited by glutamine, while glutamine activates uridylyl-removing (UR) activity.</text>
</comment>
<dbReference type="InterPro" id="IPR013546">
    <property type="entry name" value="PII_UdlTrfase/GS_AdlTrfase"/>
</dbReference>
<dbReference type="HAMAP" id="MF_00277">
    <property type="entry name" value="PII_uridylyl_transf"/>
    <property type="match status" value="1"/>
</dbReference>
<sequence>MTPKKIAEGLPTVDGLLGELKGLYDTRGKASYRPEALSLLKRVKAEERRLAEERLLADGRGLDCAERLSHLQDVIVQALFRFAVEVLQPVDNPSSGERLCVAAVGGYGRGTMAPASDVDLLFLMPYKKTAWGESVVEHLLYFLWDMETKVGHAVRTTDDCLRLAREDLTIRTAILDARFICGEEKLFAELERRFDQEVVKGTGPEFIEAKLAERDTRHLRGGESRYVVEPNVKEGKGGLRDLQTLFWIGKYFYRVKTGAELVKAGVFERDEYRLFRKCEDFLWAVRCHLHFMTGRLEDRLSFDVQREMAQRLSYMPHPGQRDVERFMKHYFLVAKDVGDLTRIFCAALEVQHVKKAHPLSRFMERLRPRKQGDIAGADDFVVEASRINVVDEGAFERDPVNLIRMFHIADRYNLSFHPDALKLTRRSLSLIDQRLREDPEANRLFMRILTSKNDPEIVLRRMNEAGVLGRFIRDFGRIVSLVQFNMYHHYTVDEHLLRSIGILADIEQGRCADNHPLANEIVHTISNREVLYLALFLHDIAKGRPEDHSIAGAKAARRVARRLGFSAADVETVAWLVEHHLDMSMVAQSRDLADRKTIGDFAATVQSLERLKLLLILTVCDIRAVGPGVWNGWKGQLLRTLYHETEPVLAGGHSQSHRPLRIAHARELLRAELSDWDDETFARLAERHYEAYWLRTDLDRQVEHARFLQEVHEKGVRLATKVKTDSFTDITEITVFAPDHPRLLSILAGACAASDANIVDAQIFTTSDGYALDTIFVSRELPEPEDERRRAERIGKTIEKALTGEAMLRDMVKRRPPSPKQRRMRAFSVEPDVHVNNSWSDRFTVIEVSGLDRPGLLFDLTDVLARLNLNIASAHIATFGERAVDVFYVTDLMNHKIVNQSRQNAIKRNLLAAFGGKEAGLAA</sequence>
<comment type="function">
    <text evidence="7">Modifies, by uridylylation and deuridylylation, the PII regulatory proteins (GlnB and homologs), in response to the nitrogen status of the cell that GlnD senses through the glutamine level. Under low glutamine levels, catalyzes the conversion of the PII proteins and UTP to PII-UMP and PPi, while under higher glutamine levels, GlnD hydrolyzes PII-UMP to PII and UMP (deuridylylation). Thus, controls uridylylation state and activity of the PII proteins, and plays an important role in the regulation of nitrogen metabolism.</text>
</comment>
<dbReference type="EC" id="2.7.7.59" evidence="7"/>
<dbReference type="GO" id="GO:0008773">
    <property type="term" value="F:[protein-PII] uridylyltransferase activity"/>
    <property type="evidence" value="ECO:0007669"/>
    <property type="project" value="UniProtKB-UniRule"/>
</dbReference>
<keyword evidence="2 7" id="KW-0548">Nucleotidyltransferase</keyword>
<name>V4R1V4_9HYPH</name>
<evidence type="ECO:0000256" key="3">
    <source>
        <dbReference type="ARBA" id="ARBA00022737"/>
    </source>
</evidence>
<dbReference type="Pfam" id="PF08335">
    <property type="entry name" value="GlnD_UR_UTase"/>
    <property type="match status" value="1"/>
</dbReference>
<dbReference type="GO" id="GO:0006808">
    <property type="term" value="P:regulation of nitrogen utilization"/>
    <property type="evidence" value="ECO:0007669"/>
    <property type="project" value="UniProtKB-UniRule"/>
</dbReference>
<feature type="domain" description="ACT" evidence="8">
    <location>
        <begin position="732"/>
        <end position="817"/>
    </location>
</feature>
<dbReference type="PROSITE" id="PS51831">
    <property type="entry name" value="HD"/>
    <property type="match status" value="1"/>
</dbReference>
<dbReference type="Gene3D" id="1.10.3090.10">
    <property type="entry name" value="cca-adding enzyme, domain 2"/>
    <property type="match status" value="1"/>
</dbReference>
<dbReference type="PROSITE" id="PS51671">
    <property type="entry name" value="ACT"/>
    <property type="match status" value="2"/>
</dbReference>
<dbReference type="InterPro" id="IPR006674">
    <property type="entry name" value="HD_domain"/>
</dbReference>
<comment type="caution">
    <text evidence="10">The sequence shown here is derived from an EMBL/GenBank/DDBJ whole genome shotgun (WGS) entry which is preliminary data.</text>
</comment>
<dbReference type="PATRIC" id="fig|631454.5.peg.1207"/>
<dbReference type="Gene3D" id="3.30.70.260">
    <property type="match status" value="1"/>
</dbReference>
<feature type="region of interest" description="Uridylyltransferase" evidence="7">
    <location>
        <begin position="1"/>
        <end position="371"/>
    </location>
</feature>
<dbReference type="EMBL" id="AWXZ01000017">
    <property type="protein sequence ID" value="ESR25887.1"/>
    <property type="molecule type" value="Genomic_DNA"/>
</dbReference>
<dbReference type="Gene3D" id="3.30.460.10">
    <property type="entry name" value="Beta Polymerase, domain 2"/>
    <property type="match status" value="1"/>
</dbReference>
<keyword evidence="11" id="KW-1185">Reference proteome</keyword>
<feature type="domain" description="HD" evidence="9">
    <location>
        <begin position="492"/>
        <end position="614"/>
    </location>
</feature>
<dbReference type="EC" id="3.1.4.-" evidence="7"/>
<evidence type="ECO:0000256" key="5">
    <source>
        <dbReference type="ARBA" id="ARBA00022842"/>
    </source>
</evidence>
<evidence type="ECO:0000256" key="7">
    <source>
        <dbReference type="HAMAP-Rule" id="MF_00277"/>
    </source>
</evidence>
<dbReference type="RefSeq" id="WP_023431367.1">
    <property type="nucleotide sequence ID" value="NZ_AWXZ01000017.1"/>
</dbReference>
<dbReference type="STRING" id="631454.N177_1222"/>
<comment type="cofactor">
    <cofactor evidence="7">
        <name>Mg(2+)</name>
        <dbReference type="ChEBI" id="CHEBI:18420"/>
    </cofactor>
</comment>
<keyword evidence="6 7" id="KW-0511">Multifunctional enzyme</keyword>
<dbReference type="InterPro" id="IPR045865">
    <property type="entry name" value="ACT-like_dom_sf"/>
</dbReference>
<organism evidence="10 11">
    <name type="scientific">Lutibaculum baratangense AMV1</name>
    <dbReference type="NCBI Taxonomy" id="631454"/>
    <lineage>
        <taxon>Bacteria</taxon>
        <taxon>Pseudomonadati</taxon>
        <taxon>Pseudomonadota</taxon>
        <taxon>Alphaproteobacteria</taxon>
        <taxon>Hyphomicrobiales</taxon>
        <taxon>Tepidamorphaceae</taxon>
        <taxon>Lutibaculum</taxon>
    </lineage>
</organism>
<dbReference type="InterPro" id="IPR010043">
    <property type="entry name" value="UTase/UR"/>
</dbReference>
<comment type="catalytic activity">
    <reaction evidence="7">
        <text>[protein-PII]-uridylyl-L-tyrosine + H2O = [protein-PII]-L-tyrosine + UMP + H(+)</text>
        <dbReference type="Rhea" id="RHEA:48600"/>
        <dbReference type="Rhea" id="RHEA-COMP:12147"/>
        <dbReference type="Rhea" id="RHEA-COMP:12148"/>
        <dbReference type="ChEBI" id="CHEBI:15377"/>
        <dbReference type="ChEBI" id="CHEBI:15378"/>
        <dbReference type="ChEBI" id="CHEBI:46858"/>
        <dbReference type="ChEBI" id="CHEBI:57865"/>
        <dbReference type="ChEBI" id="CHEBI:90602"/>
    </reaction>
</comment>
<evidence type="ECO:0000259" key="9">
    <source>
        <dbReference type="PROSITE" id="PS51831"/>
    </source>
</evidence>
<dbReference type="SMART" id="SM00471">
    <property type="entry name" value="HDc"/>
    <property type="match status" value="1"/>
</dbReference>
<comment type="similarity">
    <text evidence="7">Belongs to the GlnD family.</text>
</comment>
<dbReference type="InterPro" id="IPR002912">
    <property type="entry name" value="ACT_dom"/>
</dbReference>
<evidence type="ECO:0000259" key="8">
    <source>
        <dbReference type="PROSITE" id="PS51671"/>
    </source>
</evidence>
<comment type="catalytic activity">
    <reaction evidence="7">
        <text>[protein-PII]-L-tyrosine + UTP = [protein-PII]-uridylyl-L-tyrosine + diphosphate</text>
        <dbReference type="Rhea" id="RHEA:13673"/>
        <dbReference type="Rhea" id="RHEA-COMP:12147"/>
        <dbReference type="Rhea" id="RHEA-COMP:12148"/>
        <dbReference type="ChEBI" id="CHEBI:33019"/>
        <dbReference type="ChEBI" id="CHEBI:46398"/>
        <dbReference type="ChEBI" id="CHEBI:46858"/>
        <dbReference type="ChEBI" id="CHEBI:90602"/>
        <dbReference type="EC" id="2.7.7.59"/>
    </reaction>
</comment>
<keyword evidence="3" id="KW-0677">Repeat</keyword>
<evidence type="ECO:0000313" key="10">
    <source>
        <dbReference type="EMBL" id="ESR25887.1"/>
    </source>
</evidence>
<dbReference type="CDD" id="cd04900">
    <property type="entry name" value="ACT_UUR-like_1"/>
    <property type="match status" value="1"/>
</dbReference>
<dbReference type="PANTHER" id="PTHR47320:SF1">
    <property type="entry name" value="BIFUNCTIONAL URIDYLYLTRANSFERASE_URIDYLYL-REMOVING ENZYME"/>
    <property type="match status" value="1"/>
</dbReference>
<dbReference type="AlphaFoldDB" id="V4R1V4"/>
<comment type="domain">
    <text evidence="7">Has four distinct domains: an N-terminal nucleotidyltransferase (NT) domain responsible for UTase activity, a central HD domain that encodes UR activity, and two C-terminal ACT domains that seem to have a role in glutamine sensing.</text>
</comment>
<comment type="caution">
    <text evidence="7">Lacks conserved residue(s) required for the propagation of feature annotation.</text>
</comment>
<keyword evidence="1 7" id="KW-0808">Transferase</keyword>
<dbReference type="OrthoDB" id="9758038at2"/>
<dbReference type="InterPro" id="IPR003607">
    <property type="entry name" value="HD/PDEase_dom"/>
</dbReference>
<dbReference type="Proteomes" id="UP000017819">
    <property type="component" value="Unassembled WGS sequence"/>
</dbReference>